<feature type="region of interest" description="Disordered" evidence="1">
    <location>
        <begin position="1"/>
        <end position="102"/>
    </location>
</feature>
<reference evidence="2" key="1">
    <citation type="submission" date="2020-02" db="EMBL/GenBank/DDBJ databases">
        <authorList>
            <person name="Meier V. D."/>
        </authorList>
    </citation>
    <scope>NUCLEOTIDE SEQUENCE</scope>
    <source>
        <strain evidence="2">AVDCRST_MAG79</strain>
    </source>
</reference>
<feature type="compositionally biased region" description="Low complexity" evidence="1">
    <location>
        <begin position="89"/>
        <end position="102"/>
    </location>
</feature>
<sequence length="102" mass="10573">SRLVRAARRPSRCTPARRLPCRVAGRTGSSTTGPSRPSRSRSSTGRPPRRASGSSTTSTGRSVASACTRHRRPPGRGATEPSGSPSTWPRASAAAGRPSPVP</sequence>
<proteinExistence type="predicted"/>
<accession>A0A6J4TY94</accession>
<name>A0A6J4TY94_9ACTN</name>
<feature type="compositionally biased region" description="Basic residues" evidence="1">
    <location>
        <begin position="1"/>
        <end position="11"/>
    </location>
</feature>
<evidence type="ECO:0000313" key="2">
    <source>
        <dbReference type="EMBL" id="CAA9533552.1"/>
    </source>
</evidence>
<dbReference type="AlphaFoldDB" id="A0A6J4TY94"/>
<gene>
    <name evidence="2" type="ORF">AVDCRST_MAG79-1136</name>
</gene>
<feature type="non-terminal residue" evidence="2">
    <location>
        <position position="1"/>
    </location>
</feature>
<feature type="non-terminal residue" evidence="2">
    <location>
        <position position="102"/>
    </location>
</feature>
<protein>
    <submittedName>
        <fullName evidence="2">Uncharacterized protein</fullName>
    </submittedName>
</protein>
<dbReference type="EMBL" id="CADCWC010000187">
    <property type="protein sequence ID" value="CAA9533552.1"/>
    <property type="molecule type" value="Genomic_DNA"/>
</dbReference>
<evidence type="ECO:0000256" key="1">
    <source>
        <dbReference type="SAM" id="MobiDB-lite"/>
    </source>
</evidence>
<organism evidence="2">
    <name type="scientific">uncultured Thermoleophilia bacterium</name>
    <dbReference type="NCBI Taxonomy" id="1497501"/>
    <lineage>
        <taxon>Bacteria</taxon>
        <taxon>Bacillati</taxon>
        <taxon>Actinomycetota</taxon>
        <taxon>Thermoleophilia</taxon>
        <taxon>environmental samples</taxon>
    </lineage>
</organism>
<feature type="compositionally biased region" description="Low complexity" evidence="1">
    <location>
        <begin position="24"/>
        <end position="66"/>
    </location>
</feature>